<dbReference type="GO" id="GO:0006310">
    <property type="term" value="P:DNA recombination"/>
    <property type="evidence" value="ECO:0007669"/>
    <property type="project" value="UniProtKB-KW"/>
</dbReference>
<dbReference type="PANTHER" id="PTHR30349:SF41">
    <property type="entry name" value="INTEGRASE_RECOMBINASE PROTEIN MJ0367-RELATED"/>
    <property type="match status" value="1"/>
</dbReference>
<dbReference type="SUPFAM" id="SSF56349">
    <property type="entry name" value="DNA breaking-rejoining enzymes"/>
    <property type="match status" value="1"/>
</dbReference>
<dbReference type="Pfam" id="PF00589">
    <property type="entry name" value="Phage_integrase"/>
    <property type="match status" value="1"/>
</dbReference>
<evidence type="ECO:0000259" key="5">
    <source>
        <dbReference type="PROSITE" id="PS51898"/>
    </source>
</evidence>
<evidence type="ECO:0000313" key="7">
    <source>
        <dbReference type="EMBL" id="MBB3040377.1"/>
    </source>
</evidence>
<evidence type="ECO:0000313" key="8">
    <source>
        <dbReference type="EMBL" id="MBB3044037.1"/>
    </source>
</evidence>
<evidence type="ECO:0000313" key="9">
    <source>
        <dbReference type="Proteomes" id="UP000589626"/>
    </source>
</evidence>
<evidence type="ECO:0000256" key="1">
    <source>
        <dbReference type="ARBA" id="ARBA00008857"/>
    </source>
</evidence>
<evidence type="ECO:0000259" key="6">
    <source>
        <dbReference type="PROSITE" id="PS51900"/>
    </source>
</evidence>
<dbReference type="Gene3D" id="1.10.443.10">
    <property type="entry name" value="Intergrase catalytic core"/>
    <property type="match status" value="1"/>
</dbReference>
<dbReference type="InterPro" id="IPR013762">
    <property type="entry name" value="Integrase-like_cat_sf"/>
</dbReference>
<dbReference type="EMBL" id="JACHWR010000001">
    <property type="protein sequence ID" value="MBB3040377.1"/>
    <property type="molecule type" value="Genomic_DNA"/>
</dbReference>
<comment type="caution">
    <text evidence="8">The sequence shown here is derived from an EMBL/GenBank/DDBJ whole genome shotgun (WGS) entry which is preliminary data.</text>
</comment>
<dbReference type="CDD" id="cd00397">
    <property type="entry name" value="DNA_BRE_C"/>
    <property type="match status" value="1"/>
</dbReference>
<dbReference type="EMBL" id="JACHWR010000003">
    <property type="protein sequence ID" value="MBB3044037.1"/>
    <property type="molecule type" value="Genomic_DNA"/>
</dbReference>
<dbReference type="InterPro" id="IPR011010">
    <property type="entry name" value="DNA_brk_join_enz"/>
</dbReference>
<dbReference type="GO" id="GO:0003677">
    <property type="term" value="F:DNA binding"/>
    <property type="evidence" value="ECO:0007669"/>
    <property type="project" value="UniProtKB-UniRule"/>
</dbReference>
<evidence type="ECO:0000256" key="3">
    <source>
        <dbReference type="ARBA" id="ARBA00023172"/>
    </source>
</evidence>
<sequence length="576" mass="64546">MGFINRYGDLDAWLALSVQERRDTRSDVMAFAGHALVHCGVPVDPVFVVTSGCRWGKYVADAYPEQVARFGDQAASLGYCRQETHRMFAYLAKICLTTGTAPDQITPAVYSHARRLIHDTVITVRGYRPKTLSTPLFGLDAVMFHRGQAPPPDIRRRWTGRPVKEVTWEQLHATAPIMVATMRRYLDQCLLSLRPSSVACFDTTFRQFAAMLVAADPPVTRAADISREHIEAYKTLLATRPGYRGRPLSKTTLGMRIGHLHTFFTRIIEWGYDDVPARIPVYASDRPRLDKPLPKFLDDAQAVAFMNAARNLPDPLDRLVVIALARTGMRRGELLGLTVDAVVQIGAGYWLRTPVGKLHTDRYIPLHPQLKGLLDEWIADRPGWQVTSLLLTDRGRPIPPTRVDKAVQKAATAAGIGHVHPHQLRHTLATQAINRGMSLEAIAALLGHHDLSMTMVYARIADRTVAEEYFAVTEKVEALYQHHDQPTVLPAEAAGPNMRVLRNEAAKRLLGNGYCGRPRELDCQYETICESCTMFFTTIEHRDTIQAQRNNAAEQGHDRRRDVYDALLTKLDDTPA</sequence>
<reference evidence="8 9" key="1">
    <citation type="submission" date="2020-08" db="EMBL/GenBank/DDBJ databases">
        <title>Sequencing the genomes of 1000 actinobacteria strains.</title>
        <authorList>
            <person name="Klenk H.-P."/>
        </authorList>
    </citation>
    <scope>NUCLEOTIDE SEQUENCE [LARGE SCALE GENOMIC DNA]</scope>
    <source>
        <strain evidence="8 9">DSM 105498</strain>
    </source>
</reference>
<keyword evidence="3" id="KW-0233">DNA recombination</keyword>
<protein>
    <submittedName>
        <fullName evidence="8">Integrase</fullName>
    </submittedName>
</protein>
<keyword evidence="9" id="KW-1185">Reference proteome</keyword>
<dbReference type="PROSITE" id="PS51898">
    <property type="entry name" value="TYR_RECOMBINASE"/>
    <property type="match status" value="1"/>
</dbReference>
<evidence type="ECO:0000256" key="4">
    <source>
        <dbReference type="PROSITE-ProRule" id="PRU01248"/>
    </source>
</evidence>
<accession>A0A7W4VZ80</accession>
<keyword evidence="2 4" id="KW-0238">DNA-binding</keyword>
<dbReference type="AlphaFoldDB" id="A0A7W4VZ80"/>
<evidence type="ECO:0000256" key="2">
    <source>
        <dbReference type="ARBA" id="ARBA00023125"/>
    </source>
</evidence>
<feature type="domain" description="Tyr recombinase" evidence="5">
    <location>
        <begin position="292"/>
        <end position="470"/>
    </location>
</feature>
<gene>
    <name evidence="7" type="ORF">FHU40_000178</name>
    <name evidence="8" type="ORF">FHU40_003874</name>
</gene>
<dbReference type="InterPro" id="IPR050090">
    <property type="entry name" value="Tyrosine_recombinase_XerCD"/>
</dbReference>
<dbReference type="RefSeq" id="WP_221199478.1">
    <property type="nucleotide sequence ID" value="NZ_JACHWR010000001.1"/>
</dbReference>
<dbReference type="InterPro" id="IPR002104">
    <property type="entry name" value="Integrase_catalytic"/>
</dbReference>
<feature type="domain" description="Core-binding (CB)" evidence="6">
    <location>
        <begin position="180"/>
        <end position="268"/>
    </location>
</feature>
<name>A0A7W4VZ80_9ACTN</name>
<proteinExistence type="inferred from homology"/>
<dbReference type="Proteomes" id="UP000589626">
    <property type="component" value="Unassembled WGS sequence"/>
</dbReference>
<organism evidence="8 9">
    <name type="scientific">Nocardioides soli</name>
    <dbReference type="NCBI Taxonomy" id="1036020"/>
    <lineage>
        <taxon>Bacteria</taxon>
        <taxon>Bacillati</taxon>
        <taxon>Actinomycetota</taxon>
        <taxon>Actinomycetes</taxon>
        <taxon>Propionibacteriales</taxon>
        <taxon>Nocardioidaceae</taxon>
        <taxon>Nocardioides</taxon>
    </lineage>
</organism>
<dbReference type="PROSITE" id="PS51900">
    <property type="entry name" value="CB"/>
    <property type="match status" value="1"/>
</dbReference>
<dbReference type="InterPro" id="IPR044068">
    <property type="entry name" value="CB"/>
</dbReference>
<dbReference type="GO" id="GO:0015074">
    <property type="term" value="P:DNA integration"/>
    <property type="evidence" value="ECO:0007669"/>
    <property type="project" value="InterPro"/>
</dbReference>
<dbReference type="PANTHER" id="PTHR30349">
    <property type="entry name" value="PHAGE INTEGRASE-RELATED"/>
    <property type="match status" value="1"/>
</dbReference>
<comment type="similarity">
    <text evidence="1">Belongs to the 'phage' integrase family.</text>
</comment>